<evidence type="ECO:0000256" key="4">
    <source>
        <dbReference type="ARBA" id="ARBA00022764"/>
    </source>
</evidence>
<gene>
    <name evidence="8" type="ORF">FZO59_21100</name>
</gene>
<feature type="domain" description="Pili assembly chaperone C-terminal" evidence="7">
    <location>
        <begin position="162"/>
        <end position="219"/>
    </location>
</feature>
<dbReference type="InterPro" id="IPR008962">
    <property type="entry name" value="PapD-like_sf"/>
</dbReference>
<comment type="subcellular location">
    <subcellularLocation>
        <location evidence="1">Periplasm</location>
    </subcellularLocation>
</comment>
<comment type="caution">
    <text evidence="8">The sequence shown here is derived from an EMBL/GenBank/DDBJ whole genome shotgun (WGS) entry which is preliminary data.</text>
</comment>
<dbReference type="InterPro" id="IPR016147">
    <property type="entry name" value="Pili_assmbl_chaperone_N"/>
</dbReference>
<keyword evidence="9" id="KW-1185">Reference proteome</keyword>
<dbReference type="SUPFAM" id="SSF49584">
    <property type="entry name" value="Periplasmic chaperone C-domain"/>
    <property type="match status" value="1"/>
</dbReference>
<evidence type="ECO:0000256" key="5">
    <source>
        <dbReference type="ARBA" id="ARBA00023186"/>
    </source>
</evidence>
<keyword evidence="3" id="KW-0732">Signal</keyword>
<dbReference type="InterPro" id="IPR036316">
    <property type="entry name" value="Pili_assmbl_chap_C_dom_sf"/>
</dbReference>
<dbReference type="Pfam" id="PF00345">
    <property type="entry name" value="PapD_N"/>
    <property type="match status" value="1"/>
</dbReference>
<evidence type="ECO:0000313" key="9">
    <source>
        <dbReference type="Proteomes" id="UP000323910"/>
    </source>
</evidence>
<sequence length="226" mass="25313">MTMRKKVKSFFMTFIIFTLFPAIANAGIALGGTRLIYDAREKSAAIDVLNTEQQIYLIQAWVEGADKTPVPFVLTPPLFKINKKSQRSLRVMKTQSSLPDNKESLFWLSVKAIPLAEKKAGTVELAVKTRIKLIYRPKGLDEPASDISNKLKWSLQQNTLSVANPTPYYISFYSVKLNETILNDVKVIAPFSSVNFTLSGVDLHGVLSWMTINDYGAKSELFSTQI</sequence>
<dbReference type="InterPro" id="IPR050643">
    <property type="entry name" value="Periplasmic_pilus_chap"/>
</dbReference>
<dbReference type="PRINTS" id="PR00969">
    <property type="entry name" value="CHAPERONPILI"/>
</dbReference>
<evidence type="ECO:0000256" key="3">
    <source>
        <dbReference type="ARBA" id="ARBA00022729"/>
    </source>
</evidence>
<keyword evidence="5" id="KW-0143">Chaperone</keyword>
<organism evidence="8 9">
    <name type="scientific">Lelliottia nimipressuralis</name>
    <dbReference type="NCBI Taxonomy" id="69220"/>
    <lineage>
        <taxon>Bacteria</taxon>
        <taxon>Pseudomonadati</taxon>
        <taxon>Pseudomonadota</taxon>
        <taxon>Gammaproteobacteria</taxon>
        <taxon>Enterobacterales</taxon>
        <taxon>Enterobacteriaceae</taxon>
        <taxon>Lelliottia</taxon>
    </lineage>
</organism>
<evidence type="ECO:0000259" key="6">
    <source>
        <dbReference type="Pfam" id="PF00345"/>
    </source>
</evidence>
<dbReference type="PANTHER" id="PTHR30251">
    <property type="entry name" value="PILUS ASSEMBLY CHAPERONE"/>
    <property type="match status" value="1"/>
</dbReference>
<dbReference type="Gene3D" id="2.60.40.10">
    <property type="entry name" value="Immunoglobulins"/>
    <property type="match status" value="2"/>
</dbReference>
<comment type="similarity">
    <text evidence="2">Belongs to the periplasmic pilus chaperone family.</text>
</comment>
<dbReference type="SUPFAM" id="SSF49354">
    <property type="entry name" value="PapD-like"/>
    <property type="match status" value="1"/>
</dbReference>
<evidence type="ECO:0000259" key="7">
    <source>
        <dbReference type="Pfam" id="PF02753"/>
    </source>
</evidence>
<evidence type="ECO:0000313" key="8">
    <source>
        <dbReference type="EMBL" id="TYT28884.1"/>
    </source>
</evidence>
<dbReference type="InterPro" id="IPR001829">
    <property type="entry name" value="Pili_assmbl_chaperone_bac"/>
</dbReference>
<dbReference type="Proteomes" id="UP000323910">
    <property type="component" value="Unassembled WGS sequence"/>
</dbReference>
<reference evidence="8 9" key="1">
    <citation type="submission" date="2019-08" db="EMBL/GenBank/DDBJ databases">
        <title>The draft genome of Lelliottia nimipressuralis strain CICC 24156.</title>
        <authorList>
            <person name="Wu W."/>
            <person name="Feng Y."/>
            <person name="Zong Z."/>
        </authorList>
    </citation>
    <scope>NUCLEOTIDE SEQUENCE [LARGE SCALE GENOMIC DNA]</scope>
    <source>
        <strain evidence="8 9">CICC 24156</strain>
    </source>
</reference>
<dbReference type="PANTHER" id="PTHR30251:SF2">
    <property type="entry name" value="FIMBRIAL CHAPERONE YADV-RELATED"/>
    <property type="match status" value="1"/>
</dbReference>
<accession>A0ABY3NX26</accession>
<evidence type="ECO:0000256" key="1">
    <source>
        <dbReference type="ARBA" id="ARBA00004418"/>
    </source>
</evidence>
<dbReference type="EMBL" id="VTFR01000015">
    <property type="protein sequence ID" value="TYT28884.1"/>
    <property type="molecule type" value="Genomic_DNA"/>
</dbReference>
<keyword evidence="4" id="KW-0574">Periplasm</keyword>
<dbReference type="Pfam" id="PF02753">
    <property type="entry name" value="PapD_C"/>
    <property type="match status" value="1"/>
</dbReference>
<dbReference type="InterPro" id="IPR013783">
    <property type="entry name" value="Ig-like_fold"/>
</dbReference>
<protein>
    <submittedName>
        <fullName evidence="8">Molecular chaperone</fullName>
    </submittedName>
</protein>
<proteinExistence type="inferred from homology"/>
<feature type="domain" description="Pili assembly chaperone N-terminal" evidence="6">
    <location>
        <begin position="27"/>
        <end position="140"/>
    </location>
</feature>
<name>A0ABY3NX26_9ENTR</name>
<evidence type="ECO:0000256" key="2">
    <source>
        <dbReference type="ARBA" id="ARBA00007399"/>
    </source>
</evidence>
<dbReference type="InterPro" id="IPR016148">
    <property type="entry name" value="Pili_assmbl_chaperone_C"/>
</dbReference>